<dbReference type="AlphaFoldDB" id="A0A1Z4MYK9"/>
<sequence length="85" mass="8811">MLTYRESAIAISRSAVGCVGKGLGKFAVVVGGGVDEPAYAVSIIIDEDGSTVGATKGVVVRSQSPVGWVEALRNPTHDIKKIEII</sequence>
<evidence type="ECO:0000313" key="1">
    <source>
        <dbReference type="EMBL" id="BAY98558.1"/>
    </source>
</evidence>
<name>A0A1Z4MYK9_9CYAN</name>
<proteinExistence type="predicted"/>
<accession>A0A1Z4MYK9</accession>
<dbReference type="Proteomes" id="UP000218785">
    <property type="component" value="Chromosome"/>
</dbReference>
<gene>
    <name evidence="1" type="ORF">NIES37_25090</name>
</gene>
<keyword evidence="2" id="KW-1185">Reference proteome</keyword>
<reference evidence="1 2" key="1">
    <citation type="submission" date="2017-06" db="EMBL/GenBank/DDBJ databases">
        <title>Genome sequencing of cyanobaciteial culture collection at National Institute for Environmental Studies (NIES).</title>
        <authorList>
            <person name="Hirose Y."/>
            <person name="Shimura Y."/>
            <person name="Fujisawa T."/>
            <person name="Nakamura Y."/>
            <person name="Kawachi M."/>
        </authorList>
    </citation>
    <scope>NUCLEOTIDE SEQUENCE [LARGE SCALE GENOMIC DNA]</scope>
    <source>
        <strain evidence="1 2">NIES-37</strain>
    </source>
</reference>
<dbReference type="EMBL" id="AP018248">
    <property type="protein sequence ID" value="BAY98558.1"/>
    <property type="molecule type" value="Genomic_DNA"/>
</dbReference>
<evidence type="ECO:0000313" key="2">
    <source>
        <dbReference type="Proteomes" id="UP000218785"/>
    </source>
</evidence>
<dbReference type="KEGG" id="ttq:NIES37_25090"/>
<protein>
    <submittedName>
        <fullName evidence="1">Uncharacterized protein</fullName>
    </submittedName>
</protein>
<organism evidence="1 2">
    <name type="scientific">Tolypothrix tenuis PCC 7101</name>
    <dbReference type="NCBI Taxonomy" id="231146"/>
    <lineage>
        <taxon>Bacteria</taxon>
        <taxon>Bacillati</taxon>
        <taxon>Cyanobacteriota</taxon>
        <taxon>Cyanophyceae</taxon>
        <taxon>Nostocales</taxon>
        <taxon>Tolypothrichaceae</taxon>
        <taxon>Tolypothrix</taxon>
    </lineage>
</organism>